<name>A0ABT6EVF1_9SYNE</name>
<accession>A0ABT6EVF1</accession>
<dbReference type="InterPro" id="IPR036249">
    <property type="entry name" value="Thioredoxin-like_sf"/>
</dbReference>
<dbReference type="Proteomes" id="UP001154265">
    <property type="component" value="Unassembled WGS sequence"/>
</dbReference>
<keyword evidence="5" id="KW-1185">Reference proteome</keyword>
<dbReference type="Gene3D" id="3.40.30.10">
    <property type="entry name" value="Glutaredoxin"/>
    <property type="match status" value="1"/>
</dbReference>
<dbReference type="PROSITE" id="PS51352">
    <property type="entry name" value="THIOREDOXIN_2"/>
    <property type="match status" value="1"/>
</dbReference>
<dbReference type="EMBL" id="JAKKUT010000001">
    <property type="protein sequence ID" value="MDG2989786.1"/>
    <property type="molecule type" value="Genomic_DNA"/>
</dbReference>
<protein>
    <submittedName>
        <fullName evidence="4">Thioredoxin domain-containing protein</fullName>
    </submittedName>
</protein>
<sequence length="113" mass="12468">MFEPISDTAPPMKGQKLLAHLQQTTDQPILVKFVAPHCAACKTLAPVLEQLMEQHQDNLHLVTIDITQEPELAMDLGVRTAPTVVLFAKETLRGKVDGLKPKNVYSDLVEALL</sequence>
<reference evidence="4" key="2">
    <citation type="submission" date="2022-01" db="EMBL/GenBank/DDBJ databases">
        <authorList>
            <person name="Zivanovic Y."/>
            <person name="Moreira D."/>
            <person name="Lopez-Garcia P."/>
        </authorList>
    </citation>
    <scope>NUCLEOTIDE SEQUENCE</scope>
    <source>
        <strain evidence="4">G9</strain>
    </source>
</reference>
<evidence type="ECO:0000256" key="2">
    <source>
        <dbReference type="ARBA" id="ARBA00023284"/>
    </source>
</evidence>
<proteinExistence type="inferred from homology"/>
<evidence type="ECO:0000313" key="5">
    <source>
        <dbReference type="Proteomes" id="UP001154265"/>
    </source>
</evidence>
<comment type="caution">
    <text evidence="4">The sequence shown here is derived from an EMBL/GenBank/DDBJ whole genome shotgun (WGS) entry which is preliminary data.</text>
</comment>
<dbReference type="SUPFAM" id="SSF52833">
    <property type="entry name" value="Thioredoxin-like"/>
    <property type="match status" value="1"/>
</dbReference>
<organism evidence="4 5">
    <name type="scientific">Candidatus Synechococcus calcipolaris G9</name>
    <dbReference type="NCBI Taxonomy" id="1497997"/>
    <lineage>
        <taxon>Bacteria</taxon>
        <taxon>Bacillati</taxon>
        <taxon>Cyanobacteriota</taxon>
        <taxon>Cyanophyceae</taxon>
        <taxon>Synechococcales</taxon>
        <taxon>Synechococcaceae</taxon>
        <taxon>Synechococcus</taxon>
    </lineage>
</organism>
<reference evidence="4" key="1">
    <citation type="journal article" date="2022" name="Genome Biol. Evol.">
        <title>A New Gene Family Diagnostic for Intracellular Biomineralization of Amorphous Ca Carbonates by Cyanobacteria.</title>
        <authorList>
            <person name="Benzerara K."/>
            <person name="Duprat E."/>
            <person name="Bitard-Feildel T."/>
            <person name="Caumes G."/>
            <person name="Cassier-Chauvat C."/>
            <person name="Chauvat F."/>
            <person name="Dezi M."/>
            <person name="Diop S.I."/>
            <person name="Gaschignard G."/>
            <person name="Gorgen S."/>
            <person name="Gugger M."/>
            <person name="Lopez-Garcia P."/>
            <person name="Millet M."/>
            <person name="Skouri-Panet F."/>
            <person name="Moreira D."/>
            <person name="Callebaut I."/>
        </authorList>
    </citation>
    <scope>NUCLEOTIDE SEQUENCE</scope>
    <source>
        <strain evidence="4">G9</strain>
    </source>
</reference>
<evidence type="ECO:0000259" key="3">
    <source>
        <dbReference type="PROSITE" id="PS51352"/>
    </source>
</evidence>
<comment type="similarity">
    <text evidence="1">Belongs to the thioredoxin family.</text>
</comment>
<dbReference type="RefSeq" id="WP_277865700.1">
    <property type="nucleotide sequence ID" value="NZ_JAKKUT010000001.1"/>
</dbReference>
<dbReference type="PANTHER" id="PTHR45663:SF11">
    <property type="entry name" value="GEO12009P1"/>
    <property type="match status" value="1"/>
</dbReference>
<dbReference type="Pfam" id="PF00085">
    <property type="entry name" value="Thioredoxin"/>
    <property type="match status" value="1"/>
</dbReference>
<dbReference type="InterPro" id="IPR013766">
    <property type="entry name" value="Thioredoxin_domain"/>
</dbReference>
<gene>
    <name evidence="4" type="ORF">L3556_02370</name>
</gene>
<evidence type="ECO:0000313" key="4">
    <source>
        <dbReference type="EMBL" id="MDG2989786.1"/>
    </source>
</evidence>
<feature type="domain" description="Thioredoxin" evidence="3">
    <location>
        <begin position="3"/>
        <end position="113"/>
    </location>
</feature>
<keyword evidence="2" id="KW-0676">Redox-active center</keyword>
<evidence type="ECO:0000256" key="1">
    <source>
        <dbReference type="ARBA" id="ARBA00008987"/>
    </source>
</evidence>
<dbReference type="PANTHER" id="PTHR45663">
    <property type="entry name" value="GEO12009P1"/>
    <property type="match status" value="1"/>
</dbReference>